<name>A0AA88H916_ARTSF</name>
<evidence type="ECO:0000256" key="3">
    <source>
        <dbReference type="ARBA" id="ARBA00022525"/>
    </source>
</evidence>
<dbReference type="InterPro" id="IPR039670">
    <property type="entry name" value="NPC2-like"/>
</dbReference>
<protein>
    <recommendedName>
        <fullName evidence="5">MD-2-related lipid-recognition domain-containing protein</fullName>
    </recommendedName>
</protein>
<evidence type="ECO:0000259" key="5">
    <source>
        <dbReference type="SMART" id="SM00737"/>
    </source>
</evidence>
<dbReference type="Pfam" id="PF02221">
    <property type="entry name" value="E1_DerP2_DerF2"/>
    <property type="match status" value="1"/>
</dbReference>
<comment type="subcellular location">
    <subcellularLocation>
        <location evidence="1">Secreted</location>
    </subcellularLocation>
</comment>
<evidence type="ECO:0000313" key="6">
    <source>
        <dbReference type="EMBL" id="KAK2707650.1"/>
    </source>
</evidence>
<dbReference type="AlphaFoldDB" id="A0AA88H916"/>
<dbReference type="SUPFAM" id="SSF81296">
    <property type="entry name" value="E set domains"/>
    <property type="match status" value="1"/>
</dbReference>
<evidence type="ECO:0000256" key="4">
    <source>
        <dbReference type="SAM" id="SignalP"/>
    </source>
</evidence>
<dbReference type="InterPro" id="IPR014756">
    <property type="entry name" value="Ig_E-set"/>
</dbReference>
<dbReference type="InterPro" id="IPR003172">
    <property type="entry name" value="ML_dom"/>
</dbReference>
<dbReference type="PANTHER" id="PTHR11306">
    <property type="entry name" value="NIEMANN PICK TYPE C2 PROTEIN NPC2-RELATED"/>
    <property type="match status" value="1"/>
</dbReference>
<dbReference type="GO" id="GO:0005576">
    <property type="term" value="C:extracellular region"/>
    <property type="evidence" value="ECO:0007669"/>
    <property type="project" value="UniProtKB-SubCell"/>
</dbReference>
<feature type="chain" id="PRO_5041691320" description="MD-2-related lipid-recognition domain-containing protein" evidence="4">
    <location>
        <begin position="17"/>
        <end position="153"/>
    </location>
</feature>
<dbReference type="GO" id="GO:0032934">
    <property type="term" value="F:sterol binding"/>
    <property type="evidence" value="ECO:0007669"/>
    <property type="project" value="InterPro"/>
</dbReference>
<keyword evidence="3" id="KW-0964">Secreted</keyword>
<dbReference type="FunFam" id="2.60.40.770:FF:000001">
    <property type="entry name" value="NPC intracellular cholesterol transporter 2"/>
    <property type="match status" value="1"/>
</dbReference>
<dbReference type="PANTHER" id="PTHR11306:SF55">
    <property type="entry name" value="GEO08227P1-RELATED"/>
    <property type="match status" value="1"/>
</dbReference>
<keyword evidence="4" id="KW-0732">Signal</keyword>
<feature type="signal peptide" evidence="4">
    <location>
        <begin position="1"/>
        <end position="16"/>
    </location>
</feature>
<gene>
    <name evidence="6" type="ORF">QYM36_015370</name>
</gene>
<comment type="similarity">
    <text evidence="2">Belongs to the NPC2 family.</text>
</comment>
<dbReference type="Proteomes" id="UP001187531">
    <property type="component" value="Unassembled WGS sequence"/>
</dbReference>
<accession>A0AA88H916</accession>
<comment type="caution">
    <text evidence="6">The sequence shown here is derived from an EMBL/GenBank/DDBJ whole genome shotgun (WGS) entry which is preliminary data.</text>
</comment>
<keyword evidence="7" id="KW-1185">Reference proteome</keyword>
<dbReference type="SMART" id="SM00737">
    <property type="entry name" value="ML"/>
    <property type="match status" value="1"/>
</dbReference>
<dbReference type="Gene3D" id="2.60.40.770">
    <property type="match status" value="1"/>
</dbReference>
<evidence type="ECO:0000256" key="1">
    <source>
        <dbReference type="ARBA" id="ARBA00004613"/>
    </source>
</evidence>
<proteinExistence type="inferred from homology"/>
<organism evidence="6 7">
    <name type="scientific">Artemia franciscana</name>
    <name type="common">Brine shrimp</name>
    <name type="synonym">Artemia sanfranciscana</name>
    <dbReference type="NCBI Taxonomy" id="6661"/>
    <lineage>
        <taxon>Eukaryota</taxon>
        <taxon>Metazoa</taxon>
        <taxon>Ecdysozoa</taxon>
        <taxon>Arthropoda</taxon>
        <taxon>Crustacea</taxon>
        <taxon>Branchiopoda</taxon>
        <taxon>Anostraca</taxon>
        <taxon>Artemiidae</taxon>
        <taxon>Artemia</taxon>
    </lineage>
</organism>
<dbReference type="EMBL" id="JAVRJZ010000019">
    <property type="protein sequence ID" value="KAK2707650.1"/>
    <property type="molecule type" value="Genomic_DNA"/>
</dbReference>
<feature type="domain" description="MD-2-related lipid-recognition" evidence="5">
    <location>
        <begin position="22"/>
        <end position="150"/>
    </location>
</feature>
<sequence>MLKALVLFLIYTVAYCEVTKLYKPCGKSKSFGTVKLNEVRVSPCPQAEKRKPCVLKRGHNVTIELDFTPNIKKTVREFKAKAAWATKLADIPLPNMNSNGCAFTDCPLENGKPASYKFNLLIAKSYPTRKYDAKWRFNGNGFNLCMIFPIVIQ</sequence>
<dbReference type="GO" id="GO:0015918">
    <property type="term" value="P:sterol transport"/>
    <property type="evidence" value="ECO:0007669"/>
    <property type="project" value="InterPro"/>
</dbReference>
<evidence type="ECO:0000256" key="2">
    <source>
        <dbReference type="ARBA" id="ARBA00006370"/>
    </source>
</evidence>
<evidence type="ECO:0000313" key="7">
    <source>
        <dbReference type="Proteomes" id="UP001187531"/>
    </source>
</evidence>
<reference evidence="6" key="1">
    <citation type="submission" date="2023-07" db="EMBL/GenBank/DDBJ databases">
        <title>Chromosome-level genome assembly of Artemia franciscana.</title>
        <authorList>
            <person name="Jo E."/>
        </authorList>
    </citation>
    <scope>NUCLEOTIDE SEQUENCE</scope>
    <source>
        <tissue evidence="6">Whole body</tissue>
    </source>
</reference>